<dbReference type="CDD" id="cd10801">
    <property type="entry name" value="LamB_YcsF_like_1"/>
    <property type="match status" value="1"/>
</dbReference>
<dbReference type="NCBIfam" id="NF003816">
    <property type="entry name" value="PRK05406.1-5"/>
    <property type="match status" value="1"/>
</dbReference>
<sequence>MSNLQLNADVGEGYPFDAEILALVDAANIASGGHAGDSDSMRATVKLAVANGCLIGAHPSFPDKANFGRLPMNMDATELTTSLIAQIQALKQICDDEGAVMFHVKPHGALYNQAAFDKELATCLIEAIQAVDSGLVLMGLAASPLLQWAREAGLKVQAEAFADRRYEADATLVSRQKPGAVIHNQAEALAQVQALMSGKLASIDGTPLRLRADTLCLHGDNPEALQFARRIRALLEASHAE</sequence>
<dbReference type="EC" id="3.5.2.9" evidence="1"/>
<organism evidence="1 2">
    <name type="scientific">Shewanella zhuhaiensis</name>
    <dbReference type="NCBI Taxonomy" id="2919576"/>
    <lineage>
        <taxon>Bacteria</taxon>
        <taxon>Pseudomonadati</taxon>
        <taxon>Pseudomonadota</taxon>
        <taxon>Gammaproteobacteria</taxon>
        <taxon>Alteromonadales</taxon>
        <taxon>Shewanellaceae</taxon>
        <taxon>Shewanella</taxon>
    </lineage>
</organism>
<evidence type="ECO:0000313" key="1">
    <source>
        <dbReference type="EMBL" id="MCH4296520.1"/>
    </source>
</evidence>
<dbReference type="Proteomes" id="UP001297581">
    <property type="component" value="Unassembled WGS sequence"/>
</dbReference>
<dbReference type="NCBIfam" id="NF003814">
    <property type="entry name" value="PRK05406.1-3"/>
    <property type="match status" value="1"/>
</dbReference>
<keyword evidence="2" id="KW-1185">Reference proteome</keyword>
<accession>A0AAJ1BKQ6</accession>
<dbReference type="GO" id="GO:0017168">
    <property type="term" value="F:5-oxoprolinase (ATP-hydrolyzing) activity"/>
    <property type="evidence" value="ECO:0007669"/>
    <property type="project" value="UniProtKB-EC"/>
</dbReference>
<dbReference type="PANTHER" id="PTHR30292:SF0">
    <property type="entry name" value="5-OXOPROLINASE SUBUNIT A"/>
    <property type="match status" value="1"/>
</dbReference>
<dbReference type="Pfam" id="PF03746">
    <property type="entry name" value="LamB_YcsF"/>
    <property type="match status" value="1"/>
</dbReference>
<reference evidence="1 2" key="1">
    <citation type="submission" date="2022-02" db="EMBL/GenBank/DDBJ databases">
        <title>The genome sequence of Shewanella sp. 3B26.</title>
        <authorList>
            <person name="Du J."/>
        </authorList>
    </citation>
    <scope>NUCLEOTIDE SEQUENCE [LARGE SCALE GENOMIC DNA]</scope>
    <source>
        <strain evidence="1 2">3B26</strain>
    </source>
</reference>
<dbReference type="AlphaFoldDB" id="A0AAJ1BKQ6"/>
<dbReference type="PANTHER" id="PTHR30292">
    <property type="entry name" value="UNCHARACTERIZED PROTEIN YBGL-RELATED"/>
    <property type="match status" value="1"/>
</dbReference>
<keyword evidence="1" id="KW-0378">Hydrolase</keyword>
<dbReference type="InterPro" id="IPR005501">
    <property type="entry name" value="LamB/YcsF/PxpA-like"/>
</dbReference>
<dbReference type="GO" id="GO:0005975">
    <property type="term" value="P:carbohydrate metabolic process"/>
    <property type="evidence" value="ECO:0007669"/>
    <property type="project" value="InterPro"/>
</dbReference>
<gene>
    <name evidence="1" type="primary">pxpA</name>
    <name evidence="1" type="ORF">MJ923_19630</name>
</gene>
<name>A0AAJ1BKQ6_9GAMM</name>
<dbReference type="RefSeq" id="WP_240592537.1">
    <property type="nucleotide sequence ID" value="NZ_JAKUDL010000011.1"/>
</dbReference>
<comment type="caution">
    <text evidence="1">The sequence shown here is derived from an EMBL/GenBank/DDBJ whole genome shotgun (WGS) entry which is preliminary data.</text>
</comment>
<dbReference type="Gene3D" id="3.20.20.370">
    <property type="entry name" value="Glycoside hydrolase/deacetylase"/>
    <property type="match status" value="1"/>
</dbReference>
<evidence type="ECO:0000313" key="2">
    <source>
        <dbReference type="Proteomes" id="UP001297581"/>
    </source>
</evidence>
<dbReference type="InterPro" id="IPR011330">
    <property type="entry name" value="Glyco_hydro/deAcase_b/a-brl"/>
</dbReference>
<dbReference type="SUPFAM" id="SSF88713">
    <property type="entry name" value="Glycoside hydrolase/deacetylase"/>
    <property type="match status" value="1"/>
</dbReference>
<proteinExistence type="predicted"/>
<dbReference type="EMBL" id="JAKUDL010000011">
    <property type="protein sequence ID" value="MCH4296520.1"/>
    <property type="molecule type" value="Genomic_DNA"/>
</dbReference>
<protein>
    <submittedName>
        <fullName evidence="1">5-oxoprolinase subunit PxpA</fullName>
        <ecNumber evidence="1">3.5.2.9</ecNumber>
    </submittedName>
</protein>